<dbReference type="PANTHER" id="PTHR43804:SF7">
    <property type="entry name" value="LD18447P"/>
    <property type="match status" value="1"/>
</dbReference>
<dbReference type="SUPFAM" id="SSF75620">
    <property type="entry name" value="Release factor"/>
    <property type="match status" value="1"/>
</dbReference>
<evidence type="ECO:0000256" key="4">
    <source>
        <dbReference type="ARBA" id="ARBA00022917"/>
    </source>
</evidence>
<comment type="caution">
    <text evidence="6">The sequence shown here is derived from an EMBL/GenBank/DDBJ whole genome shotgun (WGS) entry which is preliminary data.</text>
</comment>
<accession>A0A1G2R495</accession>
<dbReference type="Pfam" id="PF03462">
    <property type="entry name" value="PCRF"/>
    <property type="match status" value="1"/>
</dbReference>
<dbReference type="InterPro" id="IPR050057">
    <property type="entry name" value="Prokaryotic/Mito_RF"/>
</dbReference>
<keyword evidence="4" id="KW-0648">Protein biosynthesis</keyword>
<dbReference type="SMART" id="SM00937">
    <property type="entry name" value="PCRF"/>
    <property type="match status" value="1"/>
</dbReference>
<feature type="domain" description="Prokaryotic-type class I peptide chain release factors" evidence="5">
    <location>
        <begin position="232"/>
        <end position="248"/>
    </location>
</feature>
<dbReference type="InterPro" id="IPR005139">
    <property type="entry name" value="PCRF"/>
</dbReference>
<dbReference type="NCBIfam" id="NF001859">
    <property type="entry name" value="PRK00591.1"/>
    <property type="match status" value="1"/>
</dbReference>
<evidence type="ECO:0000313" key="6">
    <source>
        <dbReference type="EMBL" id="OHA67646.1"/>
    </source>
</evidence>
<dbReference type="FunFam" id="3.30.70.1660:FF:000002">
    <property type="entry name" value="Peptide chain release factor 1"/>
    <property type="match status" value="1"/>
</dbReference>
<protein>
    <submittedName>
        <fullName evidence="6">Peptide chain release factor 1</fullName>
    </submittedName>
</protein>
<dbReference type="Gene3D" id="3.30.160.20">
    <property type="match status" value="1"/>
</dbReference>
<dbReference type="EMBL" id="MHTX01000036">
    <property type="protein sequence ID" value="OHA67646.1"/>
    <property type="molecule type" value="Genomic_DNA"/>
</dbReference>
<evidence type="ECO:0000256" key="1">
    <source>
        <dbReference type="ARBA" id="ARBA00002986"/>
    </source>
</evidence>
<evidence type="ECO:0000313" key="7">
    <source>
        <dbReference type="Proteomes" id="UP000179258"/>
    </source>
</evidence>
<sequence length="357" mass="39932">MAVEPQHERIKNEYDEIIAQLSNPELVSELDKFEALSRKKNKLEKIIAKYDELSALDRKIEESNAILRAPEDAELTALAKQELKDGKEEKACIEAGLKKLLLEKDGREGAPAPDAIIIEIRAGVGGEEAALFAVDLFNMYAKFAQSRGWKQKLLNSSATEIGGYKEIVFEVAGRGTWEILRHEGGVHRVQRIPKTEKGGRVHTSTCSVVVLPKPKKAQLQIRPDDLRIETFRASGPGGQYVNRRESAVRITHIPSGISVASQTERSQLQNKENAMTILEARLLTRLRAEEEERLAGARKSQAGQSKRAEKIRTYNFPQDRVTDHRLKKSWHNIDNIMAGKLDLIAKAVKNGENPAGY</sequence>
<dbReference type="PROSITE" id="PS00745">
    <property type="entry name" value="RF_PROK_I"/>
    <property type="match status" value="1"/>
</dbReference>
<dbReference type="InterPro" id="IPR045853">
    <property type="entry name" value="Pep_chain_release_fac_I_sf"/>
</dbReference>
<reference evidence="6 7" key="1">
    <citation type="journal article" date="2016" name="Nat. Commun.">
        <title>Thousands of microbial genomes shed light on interconnected biogeochemical processes in an aquifer system.</title>
        <authorList>
            <person name="Anantharaman K."/>
            <person name="Brown C.T."/>
            <person name="Hug L.A."/>
            <person name="Sharon I."/>
            <person name="Castelle C.J."/>
            <person name="Probst A.J."/>
            <person name="Thomas B.C."/>
            <person name="Singh A."/>
            <person name="Wilkins M.J."/>
            <person name="Karaoz U."/>
            <person name="Brodie E.L."/>
            <person name="Williams K.H."/>
            <person name="Hubbard S.S."/>
            <person name="Banfield J.F."/>
        </authorList>
    </citation>
    <scope>NUCLEOTIDE SEQUENCE [LARGE SCALE GENOMIC DNA]</scope>
</reference>
<comment type="function">
    <text evidence="1">Peptide chain release factor 1 directs the termination of translation in response to the peptide chain termination codons UAG and UAA.</text>
</comment>
<dbReference type="Gene3D" id="3.30.70.1660">
    <property type="match status" value="1"/>
</dbReference>
<name>A0A1G2R495_9BACT</name>
<dbReference type="GO" id="GO:0003747">
    <property type="term" value="F:translation release factor activity"/>
    <property type="evidence" value="ECO:0007669"/>
    <property type="project" value="InterPro"/>
</dbReference>
<gene>
    <name evidence="6" type="ORF">A3D59_03715</name>
</gene>
<dbReference type="InterPro" id="IPR000352">
    <property type="entry name" value="Pep_chain_release_fac_I"/>
</dbReference>
<dbReference type="AlphaFoldDB" id="A0A1G2R495"/>
<dbReference type="PANTHER" id="PTHR43804">
    <property type="entry name" value="LD18447P"/>
    <property type="match status" value="1"/>
</dbReference>
<dbReference type="Proteomes" id="UP000179258">
    <property type="component" value="Unassembled WGS sequence"/>
</dbReference>
<comment type="similarity">
    <text evidence="2">Belongs to the prokaryotic/mitochondrial release factor family.</text>
</comment>
<dbReference type="FunFam" id="3.30.160.20:FF:000004">
    <property type="entry name" value="Peptide chain release factor 1"/>
    <property type="match status" value="1"/>
</dbReference>
<evidence type="ECO:0000259" key="5">
    <source>
        <dbReference type="PROSITE" id="PS00745"/>
    </source>
</evidence>
<organism evidence="6 7">
    <name type="scientific">Candidatus Wildermuthbacteria bacterium RIFCSPHIGHO2_02_FULL_47_17</name>
    <dbReference type="NCBI Taxonomy" id="1802452"/>
    <lineage>
        <taxon>Bacteria</taxon>
        <taxon>Candidatus Wildermuthiibacteriota</taxon>
    </lineage>
</organism>
<dbReference type="Gene3D" id="6.10.140.1950">
    <property type="match status" value="1"/>
</dbReference>
<evidence type="ECO:0000256" key="3">
    <source>
        <dbReference type="ARBA" id="ARBA00022481"/>
    </source>
</evidence>
<evidence type="ECO:0000256" key="2">
    <source>
        <dbReference type="ARBA" id="ARBA00010835"/>
    </source>
</evidence>
<keyword evidence="3" id="KW-0488">Methylation</keyword>
<proteinExistence type="inferred from homology"/>
<dbReference type="Pfam" id="PF00472">
    <property type="entry name" value="RF-1"/>
    <property type="match status" value="1"/>
</dbReference>
<dbReference type="GO" id="GO:0005737">
    <property type="term" value="C:cytoplasm"/>
    <property type="evidence" value="ECO:0007669"/>
    <property type="project" value="UniProtKB-ARBA"/>
</dbReference>